<reference evidence="2 3" key="1">
    <citation type="journal article" date="2018" name="Plant J.">
        <title>Genome sequences of Chlorella sorokiniana UTEX 1602 and Micractinium conductrix SAG 241.80: implications to maltose excretion by a green alga.</title>
        <authorList>
            <person name="Arriola M.B."/>
            <person name="Velmurugan N."/>
            <person name="Zhang Y."/>
            <person name="Plunkett M.H."/>
            <person name="Hondzo H."/>
            <person name="Barney B.M."/>
        </authorList>
    </citation>
    <scope>NUCLEOTIDE SEQUENCE [LARGE SCALE GENOMIC DNA]</scope>
    <source>
        <strain evidence="2 3">SAG 241.80</strain>
    </source>
</reference>
<dbReference type="OrthoDB" id="2538345at2759"/>
<dbReference type="STRING" id="554055.A0A2P6V4Z1"/>
<accession>A0A2P6V4Z1</accession>
<evidence type="ECO:0000313" key="2">
    <source>
        <dbReference type="EMBL" id="PSC69161.1"/>
    </source>
</evidence>
<feature type="region of interest" description="Disordered" evidence="1">
    <location>
        <begin position="1"/>
        <end position="26"/>
    </location>
</feature>
<keyword evidence="3" id="KW-1185">Reference proteome</keyword>
<feature type="compositionally biased region" description="Basic residues" evidence="1">
    <location>
        <begin position="163"/>
        <end position="214"/>
    </location>
</feature>
<comment type="caution">
    <text evidence="2">The sequence shown here is derived from an EMBL/GenBank/DDBJ whole genome shotgun (WGS) entry which is preliminary data.</text>
</comment>
<feature type="compositionally biased region" description="Basic and acidic residues" evidence="1">
    <location>
        <begin position="313"/>
        <end position="340"/>
    </location>
</feature>
<dbReference type="PANTHER" id="PTHR34689:SF1">
    <property type="entry name" value="NUCLEIC ACID-BINDING PROTEIN"/>
    <property type="match status" value="1"/>
</dbReference>
<feature type="compositionally biased region" description="Basic residues" evidence="1">
    <location>
        <begin position="115"/>
        <end position="124"/>
    </location>
</feature>
<evidence type="ECO:0000313" key="3">
    <source>
        <dbReference type="Proteomes" id="UP000239649"/>
    </source>
</evidence>
<proteinExistence type="predicted"/>
<feature type="region of interest" description="Disordered" evidence="1">
    <location>
        <begin position="302"/>
        <end position="340"/>
    </location>
</feature>
<gene>
    <name evidence="2" type="ORF">C2E20_7303</name>
</gene>
<dbReference type="PANTHER" id="PTHR34689">
    <property type="entry name" value="NUCLEIC ACID-BINDING PROTEIN"/>
    <property type="match status" value="1"/>
</dbReference>
<dbReference type="AlphaFoldDB" id="A0A2P6V4Z1"/>
<feature type="compositionally biased region" description="Low complexity" evidence="1">
    <location>
        <begin position="132"/>
        <end position="156"/>
    </location>
</feature>
<name>A0A2P6V4Z1_9CHLO</name>
<protein>
    <submittedName>
        <fullName evidence="2">RNA-binding 25</fullName>
    </submittedName>
</protein>
<organism evidence="2 3">
    <name type="scientific">Micractinium conductrix</name>
    <dbReference type="NCBI Taxonomy" id="554055"/>
    <lineage>
        <taxon>Eukaryota</taxon>
        <taxon>Viridiplantae</taxon>
        <taxon>Chlorophyta</taxon>
        <taxon>core chlorophytes</taxon>
        <taxon>Trebouxiophyceae</taxon>
        <taxon>Chlorellales</taxon>
        <taxon>Chlorellaceae</taxon>
        <taxon>Chlorella clade</taxon>
        <taxon>Micractinium</taxon>
    </lineage>
</organism>
<dbReference type="Proteomes" id="UP000239649">
    <property type="component" value="Unassembled WGS sequence"/>
</dbReference>
<dbReference type="EMBL" id="LHPF02000029">
    <property type="protein sequence ID" value="PSC69161.1"/>
    <property type="molecule type" value="Genomic_DNA"/>
</dbReference>
<feature type="region of interest" description="Disordered" evidence="1">
    <location>
        <begin position="92"/>
        <end position="228"/>
    </location>
</feature>
<evidence type="ECO:0000256" key="1">
    <source>
        <dbReference type="SAM" id="MobiDB-lite"/>
    </source>
</evidence>
<sequence>MATTAGEQPAGGELFTRGGRDAPDTRGLSMVAKHLEKQQKEKEQRAMERLHLLLPALGPTVRAIALQECNWDEERALTMLRRFQVAKTDELSKLHKERRRHQLALQSGKPERRDKKGKKEKKRRREEGGSSGSDDSGSSSGSDSGSDSDSDSGSGSEYERARGKGGKRRRSRSRSASPKKGRKEKRSSKDKRRGSKEKKKKREKREKKDKKRRGSKEDKAKPKVGPVGLEYGKYGIIRETDMYSKRPEFQLWAIEVKKIDIEAMPRSEEKEMFKEFMEEFNTASFPHKKFYDLDMYEKQQAAKAAKKGGPKTSTERTVFDDETERKREFAAERARQQAERMKQAYEELKTTDKAKDMREQQMMRQKMELAYKTGDRATAEKLQKLLEPTDIAEIGKVKRAPATGT</sequence>